<proteinExistence type="predicted"/>
<dbReference type="Proteomes" id="UP001187531">
    <property type="component" value="Unassembled WGS sequence"/>
</dbReference>
<sequence length="211" mass="24440">MAVSQKNFDEAVKILTEKLDAVIRSQRDINKSIQSLTGEIATLKKDASDRDIKIGQLEKELEDQNYGVINWRIRLSELKQQVEQRFSKMETTLPKEVSDLEKIITENDSLINELIQAVEFQKEQFELQRLLHLEVGESRHNLLLQGLPKEKKDESLELKVRTVLKDKLGLVENVNITRMFLLKEKLSSVSQGGKKKQFFFHVIRIATLKLL</sequence>
<dbReference type="Gene3D" id="1.20.5.50">
    <property type="match status" value="1"/>
</dbReference>
<organism evidence="1 2">
    <name type="scientific">Artemia franciscana</name>
    <name type="common">Brine shrimp</name>
    <name type="synonym">Artemia sanfranciscana</name>
    <dbReference type="NCBI Taxonomy" id="6661"/>
    <lineage>
        <taxon>Eukaryota</taxon>
        <taxon>Metazoa</taxon>
        <taxon>Ecdysozoa</taxon>
        <taxon>Arthropoda</taxon>
        <taxon>Crustacea</taxon>
        <taxon>Branchiopoda</taxon>
        <taxon>Anostraca</taxon>
        <taxon>Artemiidae</taxon>
        <taxon>Artemia</taxon>
    </lineage>
</organism>
<reference evidence="1" key="1">
    <citation type="submission" date="2023-07" db="EMBL/GenBank/DDBJ databases">
        <title>Chromosome-level genome assembly of Artemia franciscana.</title>
        <authorList>
            <person name="Jo E."/>
        </authorList>
    </citation>
    <scope>NUCLEOTIDE SEQUENCE</scope>
    <source>
        <tissue evidence="1">Whole body</tissue>
    </source>
</reference>
<name>A0AA88HGH4_ARTSF</name>
<keyword evidence="2" id="KW-1185">Reference proteome</keyword>
<protein>
    <submittedName>
        <fullName evidence="1">Uncharacterized protein</fullName>
    </submittedName>
</protein>
<evidence type="ECO:0000313" key="2">
    <source>
        <dbReference type="Proteomes" id="UP001187531"/>
    </source>
</evidence>
<accession>A0AA88HGH4</accession>
<dbReference type="AlphaFoldDB" id="A0AA88HGH4"/>
<evidence type="ECO:0000313" key="1">
    <source>
        <dbReference type="EMBL" id="KAK2710903.1"/>
    </source>
</evidence>
<comment type="caution">
    <text evidence="1">The sequence shown here is derived from an EMBL/GenBank/DDBJ whole genome shotgun (WGS) entry which is preliminary data.</text>
</comment>
<gene>
    <name evidence="1" type="ORF">QYM36_012165</name>
</gene>
<dbReference type="EMBL" id="JAVRJZ010000016">
    <property type="protein sequence ID" value="KAK2710903.1"/>
    <property type="molecule type" value="Genomic_DNA"/>
</dbReference>